<dbReference type="Proteomes" id="UP000194003">
    <property type="component" value="Unassembled WGS sequence"/>
</dbReference>
<organism evidence="3 4">
    <name type="scientific">Magnetofaba australis IT-1</name>
    <dbReference type="NCBI Taxonomy" id="1434232"/>
    <lineage>
        <taxon>Bacteria</taxon>
        <taxon>Pseudomonadati</taxon>
        <taxon>Pseudomonadota</taxon>
        <taxon>Magnetococcia</taxon>
        <taxon>Magnetococcales</taxon>
        <taxon>Magnetococcaceae</taxon>
        <taxon>Magnetofaba</taxon>
    </lineage>
</organism>
<dbReference type="GO" id="GO:0016020">
    <property type="term" value="C:membrane"/>
    <property type="evidence" value="ECO:0007669"/>
    <property type="project" value="TreeGrafter"/>
</dbReference>
<accession>A0A1Y2K229</accession>
<name>A0A1Y2K229_9PROT</name>
<sequence length="233" mass="25640">MARGCAIELAKRGHPLYLSGRDDEELRRLALDLSVRYGVTVHHGEFDIEEIDSHADALKQVIETCGGLYGVVFAIGYLGDHLKAREEWREANAIIVRNFTGAVSVLGLAANHLEKQADGFIIGVTSVAADRGRQSNYPYGAPKAGLSAWLAGLRNRLAPTGVRVIEIKPGYVDTAMTYGLPGLFLVADPNDVGRDIVRALDKSRDVLYLPGFWRLIMLIIRSVPEPIFKKMKL</sequence>
<dbReference type="AlphaFoldDB" id="A0A1Y2K229"/>
<dbReference type="STRING" id="1434232.MAIT1_00724"/>
<gene>
    <name evidence="3" type="ORF">MAIT1_00724</name>
</gene>
<reference evidence="3 4" key="1">
    <citation type="journal article" date="2016" name="BMC Genomics">
        <title>Combined genomic and structural analyses of a cultured magnetotactic bacterium reveals its niche adaptation to a dynamic environment.</title>
        <authorList>
            <person name="Araujo A.C."/>
            <person name="Morillo V."/>
            <person name="Cypriano J."/>
            <person name="Teixeira L.C."/>
            <person name="Leao P."/>
            <person name="Lyra S."/>
            <person name="Almeida L.G."/>
            <person name="Bazylinski D.A."/>
            <person name="Vasconcellos A.T."/>
            <person name="Abreu F."/>
            <person name="Lins U."/>
        </authorList>
    </citation>
    <scope>NUCLEOTIDE SEQUENCE [LARGE SCALE GENOMIC DNA]</scope>
    <source>
        <strain evidence="3 4">IT-1</strain>
    </source>
</reference>
<dbReference type="Pfam" id="PF00106">
    <property type="entry name" value="adh_short"/>
    <property type="match status" value="1"/>
</dbReference>
<comment type="similarity">
    <text evidence="1">Belongs to the short-chain dehydrogenases/reductases (SDR) family.</text>
</comment>
<evidence type="ECO:0000256" key="2">
    <source>
        <dbReference type="ARBA" id="ARBA00023002"/>
    </source>
</evidence>
<evidence type="ECO:0000256" key="1">
    <source>
        <dbReference type="ARBA" id="ARBA00006484"/>
    </source>
</evidence>
<evidence type="ECO:0000313" key="3">
    <source>
        <dbReference type="EMBL" id="OSM00252.1"/>
    </source>
</evidence>
<dbReference type="Gene3D" id="3.40.50.720">
    <property type="entry name" value="NAD(P)-binding Rossmann-like Domain"/>
    <property type="match status" value="1"/>
</dbReference>
<proteinExistence type="inferred from homology"/>
<comment type="caution">
    <text evidence="3">The sequence shown here is derived from an EMBL/GenBank/DDBJ whole genome shotgun (WGS) entry which is preliminary data.</text>
</comment>
<protein>
    <submittedName>
        <fullName evidence="3">Putative short-chain dehydrogenase/reductase SDR</fullName>
    </submittedName>
</protein>
<dbReference type="EMBL" id="LVJN01000021">
    <property type="protein sequence ID" value="OSM00252.1"/>
    <property type="molecule type" value="Genomic_DNA"/>
</dbReference>
<dbReference type="GO" id="GO:0016491">
    <property type="term" value="F:oxidoreductase activity"/>
    <property type="evidence" value="ECO:0007669"/>
    <property type="project" value="UniProtKB-KW"/>
</dbReference>
<dbReference type="InterPro" id="IPR002347">
    <property type="entry name" value="SDR_fam"/>
</dbReference>
<keyword evidence="2" id="KW-0560">Oxidoreductase</keyword>
<keyword evidence="4" id="KW-1185">Reference proteome</keyword>
<dbReference type="PANTHER" id="PTHR44196">
    <property type="entry name" value="DEHYDROGENASE/REDUCTASE SDR FAMILY MEMBER 7B"/>
    <property type="match status" value="1"/>
</dbReference>
<dbReference type="InterPro" id="IPR036291">
    <property type="entry name" value="NAD(P)-bd_dom_sf"/>
</dbReference>
<dbReference type="PANTHER" id="PTHR44196:SF3">
    <property type="entry name" value="SHORT CHAIN DEHYDROGENASE FAMILY PROTEIN"/>
    <property type="match status" value="1"/>
</dbReference>
<evidence type="ECO:0000313" key="4">
    <source>
        <dbReference type="Proteomes" id="UP000194003"/>
    </source>
</evidence>
<dbReference type="SUPFAM" id="SSF51735">
    <property type="entry name" value="NAD(P)-binding Rossmann-fold domains"/>
    <property type="match status" value="1"/>
</dbReference>